<evidence type="ECO:0000313" key="3">
    <source>
        <dbReference type="Proteomes" id="UP000249065"/>
    </source>
</evidence>
<gene>
    <name evidence="2" type="ORF">DOO78_14690</name>
</gene>
<dbReference type="Pfam" id="PF00561">
    <property type="entry name" value="Abhydrolase_1"/>
    <property type="match status" value="1"/>
</dbReference>
<dbReference type="InterPro" id="IPR051321">
    <property type="entry name" value="PHA/PHB_synthase"/>
</dbReference>
<keyword evidence="2" id="KW-0378">Hydrolase</keyword>
<dbReference type="OrthoDB" id="9767934at2"/>
<reference evidence="3" key="1">
    <citation type="submission" date="2018-06" db="EMBL/GenBank/DDBJ databases">
        <authorList>
            <person name="Khan S.A."/>
        </authorList>
    </citation>
    <scope>NUCLEOTIDE SEQUENCE [LARGE SCALE GENOMIC DNA]</scope>
    <source>
        <strain evidence="3">DB-1506</strain>
    </source>
</reference>
<evidence type="ECO:0000259" key="1">
    <source>
        <dbReference type="Pfam" id="PF00561"/>
    </source>
</evidence>
<dbReference type="Proteomes" id="UP000249065">
    <property type="component" value="Unassembled WGS sequence"/>
</dbReference>
<proteinExistence type="predicted"/>
<comment type="caution">
    <text evidence="2">The sequence shown here is derived from an EMBL/GenBank/DDBJ whole genome shotgun (WGS) entry which is preliminary data.</text>
</comment>
<accession>A0A327M4R6</accession>
<name>A0A327M4R6_9PROT</name>
<organism evidence="2 3">
    <name type="scientific">Roseicella frigidaeris</name>
    <dbReference type="NCBI Taxonomy" id="2230885"/>
    <lineage>
        <taxon>Bacteria</taxon>
        <taxon>Pseudomonadati</taxon>
        <taxon>Pseudomonadota</taxon>
        <taxon>Alphaproteobacteria</taxon>
        <taxon>Acetobacterales</taxon>
        <taxon>Roseomonadaceae</taxon>
        <taxon>Roseicella</taxon>
    </lineage>
</organism>
<evidence type="ECO:0000313" key="2">
    <source>
        <dbReference type="EMBL" id="RAI58261.1"/>
    </source>
</evidence>
<sequence length="430" mass="45514">MSGAPTDTTETDPPARRGPRPLALHLAMALATRWVARTPPPCTAASPPWSGAWPRSRQGRREARRIAAALAASGHPPEAFAAAVERRLLDRDAALLAGILAYRRHPYRRDLPEPPAPWREGGSRLLDYGGEGRLGALLVVPSLVNRAQVLDLMPGGSMLRHLAAAGLRILLLDWGEPGPPERGFSLTDYIAGRLERAVAAAAGLAGQPVLLAGYCMGGLLGLALAQRRPAALRGLALLATPWDFWAEDPVRARGLGATLEVLEPLLQAAGALPVDALQALFAAQDPAGIAEKYRRFGRLDPDSAEARRFVALEDWLNDGIALAAPVAREALGGWYGGNSPARGAWRVAGEAVAPERIALPAFLAIPARDRIVPPASALALAARMPAALVHHAAAGHVGMVAGGAAETHLWRPLLTWIEALPGRPRRRRGA</sequence>
<dbReference type="Gene3D" id="3.40.50.1820">
    <property type="entry name" value="alpha/beta hydrolase"/>
    <property type="match status" value="1"/>
</dbReference>
<feature type="domain" description="AB hydrolase-1" evidence="1">
    <location>
        <begin position="155"/>
        <end position="398"/>
    </location>
</feature>
<dbReference type="InterPro" id="IPR029058">
    <property type="entry name" value="AB_hydrolase_fold"/>
</dbReference>
<keyword evidence="3" id="KW-1185">Reference proteome</keyword>
<dbReference type="PANTHER" id="PTHR36837:SF2">
    <property type="entry name" value="POLY(3-HYDROXYALKANOATE) POLYMERASE SUBUNIT PHAC"/>
    <property type="match status" value="1"/>
</dbReference>
<dbReference type="EMBL" id="QLIX01000010">
    <property type="protein sequence ID" value="RAI58261.1"/>
    <property type="molecule type" value="Genomic_DNA"/>
</dbReference>
<dbReference type="RefSeq" id="WP_111470602.1">
    <property type="nucleotide sequence ID" value="NZ_QLIX01000010.1"/>
</dbReference>
<dbReference type="PANTHER" id="PTHR36837">
    <property type="entry name" value="POLY(3-HYDROXYALKANOATE) POLYMERASE SUBUNIT PHAC"/>
    <property type="match status" value="1"/>
</dbReference>
<dbReference type="SUPFAM" id="SSF53474">
    <property type="entry name" value="alpha/beta-Hydrolases"/>
    <property type="match status" value="1"/>
</dbReference>
<dbReference type="InterPro" id="IPR000073">
    <property type="entry name" value="AB_hydrolase_1"/>
</dbReference>
<dbReference type="AlphaFoldDB" id="A0A327M4R6"/>
<dbReference type="GO" id="GO:0016787">
    <property type="term" value="F:hydrolase activity"/>
    <property type="evidence" value="ECO:0007669"/>
    <property type="project" value="UniProtKB-KW"/>
</dbReference>
<protein>
    <submittedName>
        <fullName evidence="2">Alpha/beta hydrolase</fullName>
    </submittedName>
</protein>